<name>A0A1Y2DJ10_9PEZI</name>
<evidence type="ECO:0000313" key="1">
    <source>
        <dbReference type="EMBL" id="ORY59202.1"/>
    </source>
</evidence>
<sequence>MDVCTGKQTFRSITTANTNFAQRLKFTATDRYVREYRIATAAAPVLTKNNITVGLYVQPVTAWIQPEQVNPGLAPIANAFSKFKHLAKGFGLNEEGNIWGPLDPFLQTGVTVFKTASCPLLQSVQPLLQHPRHCIHQWTSYA</sequence>
<dbReference type="OrthoDB" id="2129641at2759"/>
<comment type="caution">
    <text evidence="1">The sequence shown here is derived from an EMBL/GenBank/DDBJ whole genome shotgun (WGS) entry which is preliminary data.</text>
</comment>
<dbReference type="InParanoid" id="A0A1Y2DJ10"/>
<evidence type="ECO:0000313" key="2">
    <source>
        <dbReference type="Proteomes" id="UP000193689"/>
    </source>
</evidence>
<accession>A0A1Y2DJ10</accession>
<dbReference type="AlphaFoldDB" id="A0A1Y2DJ10"/>
<organism evidence="1 2">
    <name type="scientific">Pseudomassariella vexata</name>
    <dbReference type="NCBI Taxonomy" id="1141098"/>
    <lineage>
        <taxon>Eukaryota</taxon>
        <taxon>Fungi</taxon>
        <taxon>Dikarya</taxon>
        <taxon>Ascomycota</taxon>
        <taxon>Pezizomycotina</taxon>
        <taxon>Sordariomycetes</taxon>
        <taxon>Xylariomycetidae</taxon>
        <taxon>Amphisphaeriales</taxon>
        <taxon>Pseudomassariaceae</taxon>
        <taxon>Pseudomassariella</taxon>
    </lineage>
</organism>
<gene>
    <name evidence="1" type="ORF">BCR38DRAFT_527168</name>
</gene>
<keyword evidence="2" id="KW-1185">Reference proteome</keyword>
<proteinExistence type="predicted"/>
<dbReference type="RefSeq" id="XP_040711896.1">
    <property type="nucleotide sequence ID" value="XM_040865381.1"/>
</dbReference>
<dbReference type="Proteomes" id="UP000193689">
    <property type="component" value="Unassembled WGS sequence"/>
</dbReference>
<protein>
    <submittedName>
        <fullName evidence="1">Uncharacterized protein</fullName>
    </submittedName>
</protein>
<reference evidence="1 2" key="1">
    <citation type="submission" date="2016-07" db="EMBL/GenBank/DDBJ databases">
        <title>Pervasive Adenine N6-methylation of Active Genes in Fungi.</title>
        <authorList>
            <consortium name="DOE Joint Genome Institute"/>
            <person name="Mondo S.J."/>
            <person name="Dannebaum R.O."/>
            <person name="Kuo R.C."/>
            <person name="Labutti K."/>
            <person name="Haridas S."/>
            <person name="Kuo A."/>
            <person name="Salamov A."/>
            <person name="Ahrendt S.R."/>
            <person name="Lipzen A."/>
            <person name="Sullivan W."/>
            <person name="Andreopoulos W.B."/>
            <person name="Clum A."/>
            <person name="Lindquist E."/>
            <person name="Daum C."/>
            <person name="Ramamoorthy G.K."/>
            <person name="Gryganskyi A."/>
            <person name="Culley D."/>
            <person name="Magnuson J.K."/>
            <person name="James T.Y."/>
            <person name="O'Malley M.A."/>
            <person name="Stajich J.E."/>
            <person name="Spatafora J.W."/>
            <person name="Visel A."/>
            <person name="Grigoriev I.V."/>
        </authorList>
    </citation>
    <scope>NUCLEOTIDE SEQUENCE [LARGE SCALE GENOMIC DNA]</scope>
    <source>
        <strain evidence="1 2">CBS 129021</strain>
    </source>
</reference>
<dbReference type="GeneID" id="63781593"/>
<dbReference type="EMBL" id="MCFJ01000014">
    <property type="protein sequence ID" value="ORY59202.1"/>
    <property type="molecule type" value="Genomic_DNA"/>
</dbReference>